<evidence type="ECO:0000256" key="1">
    <source>
        <dbReference type="SAM" id="MobiDB-lite"/>
    </source>
</evidence>
<reference evidence="2 3" key="1">
    <citation type="journal article" date="2017" name="Curr. Biol.">
        <title>The Evolution of Venom by Co-option of Single-Copy Genes.</title>
        <authorList>
            <person name="Martinson E.O."/>
            <person name="Mrinalini"/>
            <person name="Kelkar Y.D."/>
            <person name="Chang C.H."/>
            <person name="Werren J.H."/>
        </authorList>
    </citation>
    <scope>NUCLEOTIDE SEQUENCE [LARGE SCALE GENOMIC DNA]</scope>
    <source>
        <strain evidence="2 3">Alberta</strain>
        <tissue evidence="2">Whole body</tissue>
    </source>
</reference>
<feature type="region of interest" description="Disordered" evidence="1">
    <location>
        <begin position="35"/>
        <end position="72"/>
    </location>
</feature>
<comment type="caution">
    <text evidence="2">The sequence shown here is derived from an EMBL/GenBank/DDBJ whole genome shotgun (WGS) entry which is preliminary data.</text>
</comment>
<proteinExistence type="predicted"/>
<dbReference type="EMBL" id="NNAY01000186">
    <property type="protein sequence ID" value="OXU30191.1"/>
    <property type="molecule type" value="Genomic_DNA"/>
</dbReference>
<protein>
    <submittedName>
        <fullName evidence="2">Uncharacterized protein</fullName>
    </submittedName>
</protein>
<name>A0A232FHG4_9HYME</name>
<evidence type="ECO:0000313" key="3">
    <source>
        <dbReference type="Proteomes" id="UP000215335"/>
    </source>
</evidence>
<feature type="compositionally biased region" description="Polar residues" evidence="1">
    <location>
        <begin position="62"/>
        <end position="72"/>
    </location>
</feature>
<keyword evidence="3" id="KW-1185">Reference proteome</keyword>
<gene>
    <name evidence="2" type="ORF">TSAR_003777</name>
</gene>
<accession>A0A232FHG4</accession>
<evidence type="ECO:0000313" key="2">
    <source>
        <dbReference type="EMBL" id="OXU30191.1"/>
    </source>
</evidence>
<organism evidence="2 3">
    <name type="scientific">Trichomalopsis sarcophagae</name>
    <dbReference type="NCBI Taxonomy" id="543379"/>
    <lineage>
        <taxon>Eukaryota</taxon>
        <taxon>Metazoa</taxon>
        <taxon>Ecdysozoa</taxon>
        <taxon>Arthropoda</taxon>
        <taxon>Hexapoda</taxon>
        <taxon>Insecta</taxon>
        <taxon>Pterygota</taxon>
        <taxon>Neoptera</taxon>
        <taxon>Endopterygota</taxon>
        <taxon>Hymenoptera</taxon>
        <taxon>Apocrita</taxon>
        <taxon>Proctotrupomorpha</taxon>
        <taxon>Chalcidoidea</taxon>
        <taxon>Pteromalidae</taxon>
        <taxon>Pteromalinae</taxon>
        <taxon>Trichomalopsis</taxon>
    </lineage>
</organism>
<sequence length="72" mass="8337">MLQIPMKLLKTTFTLSTLGSRYLGGCCRRDIRVQRPRKLPKKDADTVHPGHQVPRRLWPSRYSYSATPKTPE</sequence>
<dbReference type="Proteomes" id="UP000215335">
    <property type="component" value="Unassembled WGS sequence"/>
</dbReference>
<dbReference type="AlphaFoldDB" id="A0A232FHG4"/>